<dbReference type="EMBL" id="MN739833">
    <property type="protein sequence ID" value="QHT73889.1"/>
    <property type="molecule type" value="Genomic_DNA"/>
</dbReference>
<accession>A0A6C0H0C6</accession>
<proteinExistence type="predicted"/>
<organism evidence="1">
    <name type="scientific">viral metagenome</name>
    <dbReference type="NCBI Taxonomy" id="1070528"/>
    <lineage>
        <taxon>unclassified sequences</taxon>
        <taxon>metagenomes</taxon>
        <taxon>organismal metagenomes</taxon>
    </lineage>
</organism>
<evidence type="ECO:0008006" key="2">
    <source>
        <dbReference type="Google" id="ProtNLM"/>
    </source>
</evidence>
<protein>
    <recommendedName>
        <fullName evidence="2">TFIIS-type domain-containing protein</fullName>
    </recommendedName>
</protein>
<sequence length="185" mass="21824">MNFCKKCNYVLNITKKQLNEEEKNHYKIGNIESFLNYVKYNMTEANQTVDIKIDRESLKDKLIQKFKKTPEKVEELIKNYDVISSKKNNFDVYLICNNCNSIYNINPKSIILTTSLEETSSQFKEVNLDYKCQDPTLPRTKDYICQNNKCTTHKDLENKEAVFFRESKGYLTKYVCCICKTGWVI</sequence>
<dbReference type="AlphaFoldDB" id="A0A6C0H0C6"/>
<evidence type="ECO:0000313" key="1">
    <source>
        <dbReference type="EMBL" id="QHT73889.1"/>
    </source>
</evidence>
<name>A0A6C0H0C6_9ZZZZ</name>
<reference evidence="1" key="1">
    <citation type="journal article" date="2020" name="Nature">
        <title>Giant virus diversity and host interactions through global metagenomics.</title>
        <authorList>
            <person name="Schulz F."/>
            <person name="Roux S."/>
            <person name="Paez-Espino D."/>
            <person name="Jungbluth S."/>
            <person name="Walsh D.A."/>
            <person name="Denef V.J."/>
            <person name="McMahon K.D."/>
            <person name="Konstantinidis K.T."/>
            <person name="Eloe-Fadrosh E.A."/>
            <person name="Kyrpides N.C."/>
            <person name="Woyke T."/>
        </authorList>
    </citation>
    <scope>NUCLEOTIDE SEQUENCE</scope>
    <source>
        <strain evidence="1">GVMAG-M-3300023179-4</strain>
    </source>
</reference>